<gene>
    <name evidence="3" type="ORF">ATEIFO6365_0015008800</name>
</gene>
<comment type="similarity">
    <text evidence="1">Belongs to the saccharopine dehydrogenase family.</text>
</comment>
<dbReference type="InterPro" id="IPR051276">
    <property type="entry name" value="Saccharopine_DH-like_oxidrdct"/>
</dbReference>
<dbReference type="Pfam" id="PF03435">
    <property type="entry name" value="Sacchrp_dh_NADP"/>
    <property type="match status" value="1"/>
</dbReference>
<comment type="caution">
    <text evidence="3">The sequence shown here is derived from an EMBL/GenBank/DDBJ whole genome shotgun (WGS) entry which is preliminary data.</text>
</comment>
<dbReference type="GO" id="GO:0005886">
    <property type="term" value="C:plasma membrane"/>
    <property type="evidence" value="ECO:0007669"/>
    <property type="project" value="TreeGrafter"/>
</dbReference>
<dbReference type="Gene3D" id="3.40.50.720">
    <property type="entry name" value="NAD(P)-binding Rossmann-like Domain"/>
    <property type="match status" value="1"/>
</dbReference>
<dbReference type="GO" id="GO:0005811">
    <property type="term" value="C:lipid droplet"/>
    <property type="evidence" value="ECO:0007669"/>
    <property type="project" value="TreeGrafter"/>
</dbReference>
<sequence length="414" mass="45446">MDASRQYDLVLHGPTGYTGRLCAEHIVKHLPTNLKWALAGRSLEKVEKIGKEIKELNPDRTEPDTLAVQLNATELNSLAQKTRLIINCVGPYHLYSTPVVEACAANGTHYVDATGETPWIKTTIDKYHEIAKSNGAIVIPSVGIESAPADILTWSVVKRVREELSCHTREVTCAIDEMKSSGVSGGTLSTILTTLDTVSLSDVLKSTHPFALAASTPPKDIPRESIMEKVLGARAVRDLGTLTTSPSATCDITIVHRSSTLMPEFYGPRFYFRQFLRVRNVFVGIAVHYLFLIGITLLLLPPVRWLVKQVAYGPGQGPSMESSRNDRVEYRAVATADQNTPSPKRVLGKLKIQGGMYSVTGLLMAEAAMTILENEDKVRKVSRGGIVTSATLGQDYVDRLEKVGCKFESQIFDY</sequence>
<dbReference type="VEuPathDB" id="FungiDB:ATEG_10065"/>
<dbReference type="InterPro" id="IPR005097">
    <property type="entry name" value="Sacchrp_dh_NADP-bd"/>
</dbReference>
<dbReference type="InterPro" id="IPR036291">
    <property type="entry name" value="NAD(P)-bd_dom_sf"/>
</dbReference>
<accession>A0A5M3ZD39</accession>
<protein>
    <submittedName>
        <fullName evidence="3">Saccharopine dehydrogenase</fullName>
    </submittedName>
</protein>
<dbReference type="GO" id="GO:0005739">
    <property type="term" value="C:mitochondrion"/>
    <property type="evidence" value="ECO:0007669"/>
    <property type="project" value="TreeGrafter"/>
</dbReference>
<evidence type="ECO:0000313" key="3">
    <source>
        <dbReference type="EMBL" id="GFF21517.1"/>
    </source>
</evidence>
<keyword evidence="4" id="KW-1185">Reference proteome</keyword>
<feature type="domain" description="Saccharopine dehydrogenase NADP binding" evidence="2">
    <location>
        <begin position="16"/>
        <end position="139"/>
    </location>
</feature>
<dbReference type="Proteomes" id="UP000452235">
    <property type="component" value="Unassembled WGS sequence"/>
</dbReference>
<dbReference type="EMBL" id="BLJY01000015">
    <property type="protein sequence ID" value="GFF21517.1"/>
    <property type="molecule type" value="Genomic_DNA"/>
</dbReference>
<evidence type="ECO:0000256" key="1">
    <source>
        <dbReference type="ARBA" id="ARBA00038048"/>
    </source>
</evidence>
<organism evidence="3 4">
    <name type="scientific">Aspergillus terreus</name>
    <dbReference type="NCBI Taxonomy" id="33178"/>
    <lineage>
        <taxon>Eukaryota</taxon>
        <taxon>Fungi</taxon>
        <taxon>Dikarya</taxon>
        <taxon>Ascomycota</taxon>
        <taxon>Pezizomycotina</taxon>
        <taxon>Eurotiomycetes</taxon>
        <taxon>Eurotiomycetidae</taxon>
        <taxon>Eurotiales</taxon>
        <taxon>Aspergillaceae</taxon>
        <taxon>Aspergillus</taxon>
        <taxon>Aspergillus subgen. Circumdati</taxon>
    </lineage>
</organism>
<reference evidence="3 4" key="1">
    <citation type="submission" date="2020-01" db="EMBL/GenBank/DDBJ databases">
        <title>Aspergillus terreus IFO 6365 whole genome shotgun sequence.</title>
        <authorList>
            <person name="Kanamasa S."/>
            <person name="Takahashi H."/>
        </authorList>
    </citation>
    <scope>NUCLEOTIDE SEQUENCE [LARGE SCALE GENOMIC DNA]</scope>
    <source>
        <strain evidence="3 4">IFO 6365</strain>
    </source>
</reference>
<dbReference type="AlphaFoldDB" id="A0A5M3ZD39"/>
<evidence type="ECO:0000259" key="2">
    <source>
        <dbReference type="Pfam" id="PF03435"/>
    </source>
</evidence>
<proteinExistence type="inferred from homology"/>
<dbReference type="OrthoDB" id="10268090at2759"/>
<dbReference type="GO" id="GO:0009247">
    <property type="term" value="P:glycolipid biosynthetic process"/>
    <property type="evidence" value="ECO:0007669"/>
    <property type="project" value="TreeGrafter"/>
</dbReference>
<name>A0A5M3ZD39_ASPTE</name>
<dbReference type="PANTHER" id="PTHR12286:SF5">
    <property type="entry name" value="SACCHAROPINE DEHYDROGENASE-LIKE OXIDOREDUCTASE"/>
    <property type="match status" value="1"/>
</dbReference>
<dbReference type="SUPFAM" id="SSF51735">
    <property type="entry name" value="NAD(P)-binding Rossmann-fold domains"/>
    <property type="match status" value="1"/>
</dbReference>
<evidence type="ECO:0000313" key="4">
    <source>
        <dbReference type="Proteomes" id="UP000452235"/>
    </source>
</evidence>
<dbReference type="PANTHER" id="PTHR12286">
    <property type="entry name" value="SACCHAROPINE DEHYDROGENASE-LIKE OXIDOREDUCTASE"/>
    <property type="match status" value="1"/>
</dbReference>